<evidence type="ECO:0000259" key="2">
    <source>
        <dbReference type="PROSITE" id="PS51159"/>
    </source>
</evidence>
<organism evidence="3 4">
    <name type="scientific">Vallitalea longa</name>
    <dbReference type="NCBI Taxonomy" id="2936439"/>
    <lineage>
        <taxon>Bacteria</taxon>
        <taxon>Bacillati</taxon>
        <taxon>Bacillota</taxon>
        <taxon>Clostridia</taxon>
        <taxon>Lachnospirales</taxon>
        <taxon>Vallitaleaceae</taxon>
        <taxon>Vallitalea</taxon>
    </lineage>
</organism>
<keyword evidence="4" id="KW-1185">Reference proteome</keyword>
<dbReference type="GO" id="GO:0005979">
    <property type="term" value="P:regulation of glycogen biosynthetic process"/>
    <property type="evidence" value="ECO:0007669"/>
    <property type="project" value="TreeGrafter"/>
</dbReference>
<dbReference type="PANTHER" id="PTHR12307">
    <property type="entry name" value="PROTEIN PHOSPHATASE 1 REGULATORY SUBUNIT"/>
    <property type="match status" value="1"/>
</dbReference>
<dbReference type="GO" id="GO:0000164">
    <property type="term" value="C:protein phosphatase type 1 complex"/>
    <property type="evidence" value="ECO:0007669"/>
    <property type="project" value="TreeGrafter"/>
</dbReference>
<dbReference type="PANTHER" id="PTHR12307:SF36">
    <property type="entry name" value="GLYCOGEN-BINDING SUBUNIT 76A"/>
    <property type="match status" value="1"/>
</dbReference>
<dbReference type="InterPro" id="IPR038175">
    <property type="entry name" value="CBM21_dom_sf"/>
</dbReference>
<comment type="caution">
    <text evidence="3">The sequence shown here is derived from an EMBL/GenBank/DDBJ whole genome shotgun (WGS) entry which is preliminary data.</text>
</comment>
<name>A0A9W5YDY9_9FIRM</name>
<keyword evidence="1" id="KW-0732">Signal</keyword>
<protein>
    <submittedName>
        <fullName evidence="3">Glycogen-binding regulatory subunit of S/T protein phosphatase I</fullName>
    </submittedName>
</protein>
<reference evidence="3" key="1">
    <citation type="submission" date="2022-06" db="EMBL/GenBank/DDBJ databases">
        <title>Vallitalea longa sp. nov., an anaerobic bacterium isolated from marine sediment.</title>
        <authorList>
            <person name="Hirano S."/>
            <person name="Terahara T."/>
            <person name="Mori K."/>
            <person name="Hamada M."/>
            <person name="Matsumoto R."/>
            <person name="Kobayashi T."/>
        </authorList>
    </citation>
    <scope>NUCLEOTIDE SEQUENCE</scope>
    <source>
        <strain evidence="3">SH18-1</strain>
    </source>
</reference>
<dbReference type="AlphaFoldDB" id="A0A9W5YDY9"/>
<dbReference type="EMBL" id="BRLB01000012">
    <property type="protein sequence ID" value="GKX30921.1"/>
    <property type="molecule type" value="Genomic_DNA"/>
</dbReference>
<dbReference type="Pfam" id="PF03370">
    <property type="entry name" value="CBM_21"/>
    <property type="match status" value="2"/>
</dbReference>
<feature type="domain" description="CBM21" evidence="2">
    <location>
        <begin position="155"/>
        <end position="252"/>
    </location>
</feature>
<evidence type="ECO:0000313" key="3">
    <source>
        <dbReference type="EMBL" id="GKX30921.1"/>
    </source>
</evidence>
<evidence type="ECO:0000256" key="1">
    <source>
        <dbReference type="SAM" id="SignalP"/>
    </source>
</evidence>
<dbReference type="Proteomes" id="UP001144256">
    <property type="component" value="Unassembled WGS sequence"/>
</dbReference>
<dbReference type="InterPro" id="IPR005036">
    <property type="entry name" value="CBM21_dom"/>
</dbReference>
<feature type="domain" description="CBM21" evidence="2">
    <location>
        <begin position="26"/>
        <end position="147"/>
    </location>
</feature>
<feature type="chain" id="PRO_5040772247" evidence="1">
    <location>
        <begin position="30"/>
        <end position="252"/>
    </location>
</feature>
<feature type="signal peptide" evidence="1">
    <location>
        <begin position="1"/>
        <end position="29"/>
    </location>
</feature>
<dbReference type="GO" id="GO:0008157">
    <property type="term" value="F:protein phosphatase 1 binding"/>
    <property type="evidence" value="ECO:0007669"/>
    <property type="project" value="TreeGrafter"/>
</dbReference>
<dbReference type="PROSITE" id="PS51159">
    <property type="entry name" value="CBM21"/>
    <property type="match status" value="2"/>
</dbReference>
<dbReference type="Gene3D" id="2.60.40.2440">
    <property type="entry name" value="Carbohydrate binding type-21 domain"/>
    <property type="match status" value="2"/>
</dbReference>
<proteinExistence type="predicted"/>
<evidence type="ECO:0000313" key="4">
    <source>
        <dbReference type="Proteomes" id="UP001144256"/>
    </source>
</evidence>
<sequence length="252" mass="29785">MKNKHFKNLVTFIICFIFMLNITDFSISAQTPNVQLYSTIIGTGQHYDHGRAVYTYYTTGYIYVNNLNSNKKVSVHYTYDGINWLDQPATYLKTLKNGSEVWSYRTPDHPYAAMSRDCTYNCRFAIKYEVNGNTYWDNNNGQDYFIQYSNNRYNAPYILSKSVVTLHYPLGTYSGRNYLYLKDLGPDKSVKVRYTADNWLTYKEINASHFISYDNNVEEWYFDLDKKYEFAIGYTVNGITYWDNNFESNYKK</sequence>
<dbReference type="RefSeq" id="WP_281817494.1">
    <property type="nucleotide sequence ID" value="NZ_BRLB01000012.1"/>
</dbReference>
<dbReference type="GO" id="GO:2001069">
    <property type="term" value="F:glycogen binding"/>
    <property type="evidence" value="ECO:0007669"/>
    <property type="project" value="TreeGrafter"/>
</dbReference>
<dbReference type="InterPro" id="IPR050782">
    <property type="entry name" value="PP1_regulatory_subunit_3"/>
</dbReference>
<gene>
    <name evidence="3" type="ORF">SH1V18_34010</name>
</gene>
<accession>A0A9W5YDY9</accession>